<accession>A0A1Q9DIT4</accession>
<comment type="caution">
    <text evidence="2">The sequence shown here is derived from an EMBL/GenBank/DDBJ whole genome shotgun (WGS) entry which is preliminary data.</text>
</comment>
<gene>
    <name evidence="2" type="ORF">AK812_SmicGene22868</name>
</gene>
<proteinExistence type="predicted"/>
<name>A0A1Q9DIT4_SYMMI</name>
<reference evidence="2 3" key="1">
    <citation type="submission" date="2016-02" db="EMBL/GenBank/DDBJ databases">
        <title>Genome analysis of coral dinoflagellate symbionts highlights evolutionary adaptations to a symbiotic lifestyle.</title>
        <authorList>
            <person name="Aranda M."/>
            <person name="Li Y."/>
            <person name="Liew Y.J."/>
            <person name="Baumgarten S."/>
            <person name="Simakov O."/>
            <person name="Wilson M."/>
            <person name="Piel J."/>
            <person name="Ashoor H."/>
            <person name="Bougouffa S."/>
            <person name="Bajic V.B."/>
            <person name="Ryu T."/>
            <person name="Ravasi T."/>
            <person name="Bayer T."/>
            <person name="Micklem G."/>
            <person name="Kim H."/>
            <person name="Bhak J."/>
            <person name="Lajeunesse T.C."/>
            <person name="Voolstra C.R."/>
        </authorList>
    </citation>
    <scope>NUCLEOTIDE SEQUENCE [LARGE SCALE GENOMIC DNA]</scope>
    <source>
        <strain evidence="2 3">CCMP2467</strain>
    </source>
</reference>
<dbReference type="EMBL" id="LSRX01000518">
    <property type="protein sequence ID" value="OLP95060.1"/>
    <property type="molecule type" value="Genomic_DNA"/>
</dbReference>
<keyword evidence="1" id="KW-0812">Transmembrane</keyword>
<keyword evidence="1" id="KW-1133">Transmembrane helix</keyword>
<organism evidence="2 3">
    <name type="scientific">Symbiodinium microadriaticum</name>
    <name type="common">Dinoflagellate</name>
    <name type="synonym">Zooxanthella microadriatica</name>
    <dbReference type="NCBI Taxonomy" id="2951"/>
    <lineage>
        <taxon>Eukaryota</taxon>
        <taxon>Sar</taxon>
        <taxon>Alveolata</taxon>
        <taxon>Dinophyceae</taxon>
        <taxon>Suessiales</taxon>
        <taxon>Symbiodiniaceae</taxon>
        <taxon>Symbiodinium</taxon>
    </lineage>
</organism>
<keyword evidence="1" id="KW-0472">Membrane</keyword>
<dbReference type="Proteomes" id="UP000186817">
    <property type="component" value="Unassembled WGS sequence"/>
</dbReference>
<dbReference type="OrthoDB" id="443509at2759"/>
<evidence type="ECO:0000313" key="2">
    <source>
        <dbReference type="EMBL" id="OLP95060.1"/>
    </source>
</evidence>
<dbReference type="OMA" id="WSDENHL"/>
<evidence type="ECO:0000256" key="1">
    <source>
        <dbReference type="SAM" id="Phobius"/>
    </source>
</evidence>
<feature type="transmembrane region" description="Helical" evidence="1">
    <location>
        <begin position="326"/>
        <end position="345"/>
    </location>
</feature>
<dbReference type="AlphaFoldDB" id="A0A1Q9DIT4"/>
<keyword evidence="3" id="KW-1185">Reference proteome</keyword>
<sequence>MGPRRIGPAKKCLLLMHRSMSSVAAVTRALCFWLLAILARASGPLDLWVLWTDRDGADFFFTSSTCATVTLPDVSIAGNEPAPPPANGGISDMLFFADTFEFVFLEGGKLVRAWMDKTGRSELGFLPGDAAGPVWNATGTGPNLGEEGALAWTQDAGMAMVFFASSLTNKLWVSNLSSVPPRDSSHLGPWMEVLEGSQGSQATSARPQVPVLLARDGVVLWSDNLVLRTWRAVDALETAAVGGQSAGSAVAQLGVGADAWGELLVAEATHDGGLLWIRQVGSSPPQLEYVLQLESLIDGPNANAATGNVARLSDSSPADRHQHHRHHFYIFFFFCAAAVAAAAAAF</sequence>
<protein>
    <submittedName>
        <fullName evidence="2">Uncharacterized protein</fullName>
    </submittedName>
</protein>
<evidence type="ECO:0000313" key="3">
    <source>
        <dbReference type="Proteomes" id="UP000186817"/>
    </source>
</evidence>